<feature type="transmembrane region" description="Helical" evidence="8">
    <location>
        <begin position="349"/>
        <end position="373"/>
    </location>
</feature>
<evidence type="ECO:0000256" key="5">
    <source>
        <dbReference type="ARBA" id="ARBA00022692"/>
    </source>
</evidence>
<comment type="subcellular location">
    <subcellularLocation>
        <location evidence="1">Cell membrane</location>
        <topology evidence="1">Multi-pass membrane protein</topology>
    </subcellularLocation>
</comment>
<feature type="transmembrane region" description="Helical" evidence="8">
    <location>
        <begin position="261"/>
        <end position="279"/>
    </location>
</feature>
<dbReference type="PROSITE" id="PS00216">
    <property type="entry name" value="SUGAR_TRANSPORT_1"/>
    <property type="match status" value="1"/>
</dbReference>
<feature type="transmembrane region" description="Helical" evidence="8">
    <location>
        <begin position="21"/>
        <end position="42"/>
    </location>
</feature>
<name>A0A3N2H127_9PSEU</name>
<keyword evidence="5 8" id="KW-0812">Transmembrane</keyword>
<evidence type="ECO:0000256" key="6">
    <source>
        <dbReference type="ARBA" id="ARBA00022989"/>
    </source>
</evidence>
<dbReference type="AlphaFoldDB" id="A0A3N2H127"/>
<comment type="similarity">
    <text evidence="2">Belongs to the major facilitator superfamily. Bcr/CmlA family.</text>
</comment>
<reference evidence="10 11" key="1">
    <citation type="submission" date="2018-11" db="EMBL/GenBank/DDBJ databases">
        <title>Sequencing the genomes of 1000 actinobacteria strains.</title>
        <authorList>
            <person name="Klenk H.-P."/>
        </authorList>
    </citation>
    <scope>NUCLEOTIDE SEQUENCE [LARGE SCALE GENOMIC DNA]</scope>
    <source>
        <strain evidence="10 11">DSM 44348</strain>
    </source>
</reference>
<dbReference type="SUPFAM" id="SSF103473">
    <property type="entry name" value="MFS general substrate transporter"/>
    <property type="match status" value="1"/>
</dbReference>
<dbReference type="InterPro" id="IPR004812">
    <property type="entry name" value="Efflux_drug-R_Bcr/CmlA"/>
</dbReference>
<feature type="domain" description="Major facilitator superfamily (MFS) profile" evidence="9">
    <location>
        <begin position="18"/>
        <end position="405"/>
    </location>
</feature>
<dbReference type="Proteomes" id="UP000274843">
    <property type="component" value="Unassembled WGS sequence"/>
</dbReference>
<dbReference type="InterPro" id="IPR011701">
    <property type="entry name" value="MFS"/>
</dbReference>
<dbReference type="PROSITE" id="PS50850">
    <property type="entry name" value="MFS"/>
    <property type="match status" value="1"/>
</dbReference>
<evidence type="ECO:0000259" key="9">
    <source>
        <dbReference type="PROSITE" id="PS50850"/>
    </source>
</evidence>
<keyword evidence="3" id="KW-0813">Transport</keyword>
<keyword evidence="11" id="KW-1185">Reference proteome</keyword>
<accession>A0A3N2H127</accession>
<dbReference type="RefSeq" id="WP_123685194.1">
    <property type="nucleotide sequence ID" value="NZ_RKHY01000001.1"/>
</dbReference>
<feature type="transmembrane region" description="Helical" evidence="8">
    <location>
        <begin position="291"/>
        <end position="312"/>
    </location>
</feature>
<evidence type="ECO:0000256" key="2">
    <source>
        <dbReference type="ARBA" id="ARBA00006236"/>
    </source>
</evidence>
<evidence type="ECO:0000256" key="1">
    <source>
        <dbReference type="ARBA" id="ARBA00004651"/>
    </source>
</evidence>
<feature type="transmembrane region" description="Helical" evidence="8">
    <location>
        <begin position="318"/>
        <end position="337"/>
    </location>
</feature>
<dbReference type="NCBIfam" id="NF008314">
    <property type="entry name" value="PRK11102.1"/>
    <property type="match status" value="1"/>
</dbReference>
<dbReference type="Pfam" id="PF07690">
    <property type="entry name" value="MFS_1"/>
    <property type="match status" value="1"/>
</dbReference>
<evidence type="ECO:0000313" key="11">
    <source>
        <dbReference type="Proteomes" id="UP000274843"/>
    </source>
</evidence>
<sequence length="406" mass="41412">MSTTAVPATATTRRTPGTLRYALILGGLSAFAPLSIDMYLPALPRMADDLHSSAPTLQLTLTAFIIGLALGQLIAGPLSDSLGRRRPLLAGLVLYAVASVLCAVSPTAELLIAGRSVQALGAAAGMVIARACVRDLFAGTAMTKFFSMLMLVSGLAPILAPVIGGQVLRLTSWRGVFVVLAVFGAVLLVAAALAMPETLPAERRRPARIGSTLRGYGVLLRDRSFVGYALSAGLMFAGLFAYISASSFVLQDVYGLSPQEYSLVFGANGLGIVIAGQVNGRIVGRVRERTLLTVGLSASAVGGAGVLAAALAGLPLGVLLAPLLVMVSSIGLVMPNASSLALAEHPHNAGAASALLGVMQFVVGGLATPLVSIGGEASAVPMGVVMAAFAVVALLVFATLTRQRTR</sequence>
<proteinExistence type="inferred from homology"/>
<dbReference type="PANTHER" id="PTHR42718:SF9">
    <property type="entry name" value="MAJOR FACILITATOR SUPERFAMILY MULTIDRUG TRANSPORTER MFSC"/>
    <property type="match status" value="1"/>
</dbReference>
<gene>
    <name evidence="10" type="ORF">EDD35_5016</name>
</gene>
<evidence type="ECO:0000313" key="10">
    <source>
        <dbReference type="EMBL" id="ROS42624.1"/>
    </source>
</evidence>
<dbReference type="InterPro" id="IPR036259">
    <property type="entry name" value="MFS_trans_sf"/>
</dbReference>
<dbReference type="Gene3D" id="1.20.1720.10">
    <property type="entry name" value="Multidrug resistance protein D"/>
    <property type="match status" value="1"/>
</dbReference>
<comment type="caution">
    <text evidence="10">The sequence shown here is derived from an EMBL/GenBank/DDBJ whole genome shotgun (WGS) entry which is preliminary data.</text>
</comment>
<evidence type="ECO:0000256" key="3">
    <source>
        <dbReference type="ARBA" id="ARBA00022448"/>
    </source>
</evidence>
<organism evidence="10 11">
    <name type="scientific">Amycolatopsis thermoflava</name>
    <dbReference type="NCBI Taxonomy" id="84480"/>
    <lineage>
        <taxon>Bacteria</taxon>
        <taxon>Bacillati</taxon>
        <taxon>Actinomycetota</taxon>
        <taxon>Actinomycetes</taxon>
        <taxon>Pseudonocardiales</taxon>
        <taxon>Pseudonocardiaceae</taxon>
        <taxon>Amycolatopsis</taxon>
        <taxon>Amycolatopsis methanolica group</taxon>
    </lineage>
</organism>
<feature type="transmembrane region" description="Helical" evidence="8">
    <location>
        <begin position="54"/>
        <end position="75"/>
    </location>
</feature>
<dbReference type="FunFam" id="1.20.1720.10:FF:000005">
    <property type="entry name" value="Bcr/CflA family efflux transporter"/>
    <property type="match status" value="1"/>
</dbReference>
<feature type="transmembrane region" description="Helical" evidence="8">
    <location>
        <begin position="145"/>
        <end position="163"/>
    </location>
</feature>
<dbReference type="InterPro" id="IPR005829">
    <property type="entry name" value="Sugar_transporter_CS"/>
</dbReference>
<keyword evidence="7 8" id="KW-0472">Membrane</keyword>
<keyword evidence="4" id="KW-1003">Cell membrane</keyword>
<evidence type="ECO:0000256" key="8">
    <source>
        <dbReference type="SAM" id="Phobius"/>
    </source>
</evidence>
<dbReference type="EMBL" id="RKHY01000001">
    <property type="protein sequence ID" value="ROS42624.1"/>
    <property type="molecule type" value="Genomic_DNA"/>
</dbReference>
<dbReference type="GeneID" id="301846326"/>
<feature type="transmembrane region" description="Helical" evidence="8">
    <location>
        <begin position="225"/>
        <end position="249"/>
    </location>
</feature>
<feature type="transmembrane region" description="Helical" evidence="8">
    <location>
        <begin position="87"/>
        <end position="106"/>
    </location>
</feature>
<dbReference type="PANTHER" id="PTHR42718">
    <property type="entry name" value="MAJOR FACILITATOR SUPERFAMILY MULTIDRUG TRANSPORTER MFSC"/>
    <property type="match status" value="1"/>
</dbReference>
<evidence type="ECO:0000256" key="4">
    <source>
        <dbReference type="ARBA" id="ARBA00022475"/>
    </source>
</evidence>
<keyword evidence="6 8" id="KW-1133">Transmembrane helix</keyword>
<dbReference type="NCBIfam" id="TIGR00710">
    <property type="entry name" value="efflux_Bcr_CflA"/>
    <property type="match status" value="1"/>
</dbReference>
<feature type="transmembrane region" description="Helical" evidence="8">
    <location>
        <begin position="175"/>
        <end position="195"/>
    </location>
</feature>
<dbReference type="GO" id="GO:1990961">
    <property type="term" value="P:xenobiotic detoxification by transmembrane export across the plasma membrane"/>
    <property type="evidence" value="ECO:0007669"/>
    <property type="project" value="InterPro"/>
</dbReference>
<dbReference type="InterPro" id="IPR020846">
    <property type="entry name" value="MFS_dom"/>
</dbReference>
<dbReference type="CDD" id="cd17320">
    <property type="entry name" value="MFS_MdfA_MDR_like"/>
    <property type="match status" value="1"/>
</dbReference>
<protein>
    <submittedName>
        <fullName evidence="10">DHA1 family bicyclomycin/chloramphenicol resistance-like MFS transporter</fullName>
    </submittedName>
</protein>
<dbReference type="GO" id="GO:0042910">
    <property type="term" value="F:xenobiotic transmembrane transporter activity"/>
    <property type="evidence" value="ECO:0007669"/>
    <property type="project" value="InterPro"/>
</dbReference>
<feature type="transmembrane region" description="Helical" evidence="8">
    <location>
        <begin position="112"/>
        <end position="133"/>
    </location>
</feature>
<feature type="transmembrane region" description="Helical" evidence="8">
    <location>
        <begin position="379"/>
        <end position="400"/>
    </location>
</feature>
<dbReference type="GO" id="GO:0005886">
    <property type="term" value="C:plasma membrane"/>
    <property type="evidence" value="ECO:0007669"/>
    <property type="project" value="UniProtKB-SubCell"/>
</dbReference>
<evidence type="ECO:0000256" key="7">
    <source>
        <dbReference type="ARBA" id="ARBA00023136"/>
    </source>
</evidence>